<protein>
    <recommendedName>
        <fullName evidence="3">Helix-turn-helix protein</fullName>
    </recommendedName>
</protein>
<dbReference type="AlphaFoldDB" id="A0A495NN43"/>
<sequence length="83" mass="9296">MTATLTREIPLSVEETARLLGWKGPGTRTSPSYDTVLKACQRGELPAYQPDGPNGKRKCRWMILPADAIAWRMGKRPARKSVR</sequence>
<evidence type="ECO:0008006" key="3">
    <source>
        <dbReference type="Google" id="ProtNLM"/>
    </source>
</evidence>
<organism evidence="1 2">
    <name type="scientific">Rhodococcus pyridinivorans</name>
    <dbReference type="NCBI Taxonomy" id="103816"/>
    <lineage>
        <taxon>Bacteria</taxon>
        <taxon>Bacillati</taxon>
        <taxon>Actinomycetota</taxon>
        <taxon>Actinomycetes</taxon>
        <taxon>Mycobacteriales</taxon>
        <taxon>Nocardiaceae</taxon>
        <taxon>Rhodococcus</taxon>
    </lineage>
</organism>
<dbReference type="Proteomes" id="UP000593818">
    <property type="component" value="Chromosome"/>
</dbReference>
<dbReference type="EMBL" id="CP063450">
    <property type="protein sequence ID" value="QOV97199.1"/>
    <property type="molecule type" value="Genomic_DNA"/>
</dbReference>
<gene>
    <name evidence="1" type="ORF">INP59_14580</name>
</gene>
<keyword evidence="2" id="KW-1185">Reference proteome</keyword>
<dbReference type="RefSeq" id="WP_121209098.1">
    <property type="nucleotide sequence ID" value="NZ_CP063450.1"/>
</dbReference>
<reference evidence="1 2" key="1">
    <citation type="submission" date="2020-10" db="EMBL/GenBank/DDBJ databases">
        <title>Whole genome sequence of oil-degrading bacteria Rhodococcus pyridinivorans strain 5Ap.</title>
        <authorList>
            <person name="Akhremchuk A.E."/>
            <person name="Valentovich L.N."/>
            <person name="Charniauskaya M.I."/>
            <person name="Bukliarevich H.A."/>
            <person name="Titok M.A."/>
        </authorList>
    </citation>
    <scope>NUCLEOTIDE SEQUENCE [LARGE SCALE GENOMIC DNA]</scope>
    <source>
        <strain evidence="1 2">5Ap</strain>
    </source>
</reference>
<proteinExistence type="predicted"/>
<name>A0A495NN43_9NOCA</name>
<evidence type="ECO:0000313" key="2">
    <source>
        <dbReference type="Proteomes" id="UP000593818"/>
    </source>
</evidence>
<accession>A0A495NN43</accession>
<evidence type="ECO:0000313" key="1">
    <source>
        <dbReference type="EMBL" id="QOV97199.1"/>
    </source>
</evidence>